<dbReference type="EMBL" id="JAQQWI010000013">
    <property type="protein sequence ID" value="KAK8013777.1"/>
    <property type="molecule type" value="Genomic_DNA"/>
</dbReference>
<organism evidence="1 2">
    <name type="scientific">Apiospora marii</name>
    <dbReference type="NCBI Taxonomy" id="335849"/>
    <lineage>
        <taxon>Eukaryota</taxon>
        <taxon>Fungi</taxon>
        <taxon>Dikarya</taxon>
        <taxon>Ascomycota</taxon>
        <taxon>Pezizomycotina</taxon>
        <taxon>Sordariomycetes</taxon>
        <taxon>Xylariomycetidae</taxon>
        <taxon>Amphisphaeriales</taxon>
        <taxon>Apiosporaceae</taxon>
        <taxon>Apiospora</taxon>
    </lineage>
</organism>
<proteinExistence type="predicted"/>
<evidence type="ECO:0000313" key="1">
    <source>
        <dbReference type="EMBL" id="KAK8013777.1"/>
    </source>
</evidence>
<name>A0ABR1RLI2_9PEZI</name>
<dbReference type="Proteomes" id="UP001396898">
    <property type="component" value="Unassembled WGS sequence"/>
</dbReference>
<reference evidence="1 2" key="1">
    <citation type="submission" date="2023-01" db="EMBL/GenBank/DDBJ databases">
        <title>Analysis of 21 Apiospora genomes using comparative genomics revels a genus with tremendous synthesis potential of carbohydrate active enzymes and secondary metabolites.</title>
        <authorList>
            <person name="Sorensen T."/>
        </authorList>
    </citation>
    <scope>NUCLEOTIDE SEQUENCE [LARGE SCALE GENOMIC DNA]</scope>
    <source>
        <strain evidence="1 2">CBS 20057</strain>
    </source>
</reference>
<protein>
    <submittedName>
        <fullName evidence="1">Uncharacterized protein</fullName>
    </submittedName>
</protein>
<keyword evidence="2" id="KW-1185">Reference proteome</keyword>
<comment type="caution">
    <text evidence="1">The sequence shown here is derived from an EMBL/GenBank/DDBJ whole genome shotgun (WGS) entry which is preliminary data.</text>
</comment>
<gene>
    <name evidence="1" type="ORF">PG991_009370</name>
</gene>
<sequence length="63" mass="6931">MGSPEWSTPELSTRMRDLAASPFKALNSLTRCFRPLATMSPSLQHRDWLRSGTVSGVPKPSSV</sequence>
<accession>A0ABR1RLI2</accession>
<evidence type="ECO:0000313" key="2">
    <source>
        <dbReference type="Proteomes" id="UP001396898"/>
    </source>
</evidence>